<dbReference type="EMBL" id="QRDW01000002">
    <property type="protein sequence ID" value="RED52285.1"/>
    <property type="molecule type" value="Genomic_DNA"/>
</dbReference>
<dbReference type="AlphaFoldDB" id="A0A3D9HS87"/>
<feature type="transmembrane region" description="Helical" evidence="1">
    <location>
        <begin position="75"/>
        <end position="97"/>
    </location>
</feature>
<keyword evidence="1" id="KW-0812">Transmembrane</keyword>
<evidence type="ECO:0000313" key="3">
    <source>
        <dbReference type="Proteomes" id="UP000256845"/>
    </source>
</evidence>
<comment type="caution">
    <text evidence="2">The sequence shown here is derived from an EMBL/GenBank/DDBJ whole genome shotgun (WGS) entry which is preliminary data.</text>
</comment>
<feature type="transmembrane region" description="Helical" evidence="1">
    <location>
        <begin position="227"/>
        <end position="242"/>
    </location>
</feature>
<feature type="transmembrane region" description="Helical" evidence="1">
    <location>
        <begin position="414"/>
        <end position="430"/>
    </location>
</feature>
<sequence length="444" mass="48031">MTIMSFWRHVPICLWGEMIPILQSGPARKAAIAGLSVLLTLSAPLFLWAPVQASILFMLMALLSLPLARPNRHGWIVFAGILAAVGLYLGWAALGWIWADQPQLIGDRIMKFLIGLPLAFLLFCLPGGAFGGGRSLLSLLVAGYFVAAAFLLADLATGLGISEFYSQWKGEGYVSNMLKPGSSIILILSVMLGFAAWHQQRHRLALLVGLCGVGVLLHPSIMHAAKLALPVALAGAVLIRLAPRSGFLALSLLAGLLLLVMPFVLTPQNLAPLLEAGVPFPPSLLHRLAIWDFARGLVDQAFWAGHGLGSARFFGEGQVATLESLPEIYQTHGVWREYLAGIKPAIMPLHPHNLGLQILLETGMIGAVLFCGLLVTVFKNIEKRLGPAGMRAAFPTLLMIVVMGNFSFSIWQSWWLATQFLLGAFLFLLLDQRTSEKPVIENGG</sequence>
<keyword evidence="2" id="KW-0436">Ligase</keyword>
<feature type="transmembrane region" description="Helical" evidence="1">
    <location>
        <begin position="109"/>
        <end position="130"/>
    </location>
</feature>
<protein>
    <submittedName>
        <fullName evidence="2">O-antigen ligase</fullName>
    </submittedName>
</protein>
<feature type="transmembrane region" description="Helical" evidence="1">
    <location>
        <begin position="137"/>
        <end position="161"/>
    </location>
</feature>
<dbReference type="PANTHER" id="PTHR37422">
    <property type="entry name" value="TEICHURONIC ACID BIOSYNTHESIS PROTEIN TUAE"/>
    <property type="match status" value="1"/>
</dbReference>
<dbReference type="PANTHER" id="PTHR37422:SF13">
    <property type="entry name" value="LIPOPOLYSACCHARIDE BIOSYNTHESIS PROTEIN PA4999-RELATED"/>
    <property type="match status" value="1"/>
</dbReference>
<dbReference type="OrthoDB" id="8050531at2"/>
<feature type="transmembrane region" description="Helical" evidence="1">
    <location>
        <begin position="390"/>
        <end position="408"/>
    </location>
</feature>
<feature type="transmembrane region" description="Helical" evidence="1">
    <location>
        <begin position="181"/>
        <end position="197"/>
    </location>
</feature>
<dbReference type="InterPro" id="IPR051533">
    <property type="entry name" value="WaaL-like"/>
</dbReference>
<evidence type="ECO:0000313" key="2">
    <source>
        <dbReference type="EMBL" id="RED52285.1"/>
    </source>
</evidence>
<proteinExistence type="predicted"/>
<keyword evidence="1" id="KW-1133">Transmembrane helix</keyword>
<keyword evidence="3" id="KW-1185">Reference proteome</keyword>
<feature type="transmembrane region" description="Helical" evidence="1">
    <location>
        <begin position="45"/>
        <end position="68"/>
    </location>
</feature>
<feature type="transmembrane region" description="Helical" evidence="1">
    <location>
        <begin position="204"/>
        <end position="221"/>
    </location>
</feature>
<keyword evidence="1" id="KW-0472">Membrane</keyword>
<name>A0A3D9HS87_9PROT</name>
<dbReference type="GO" id="GO:0016874">
    <property type="term" value="F:ligase activity"/>
    <property type="evidence" value="ECO:0007669"/>
    <property type="project" value="UniProtKB-KW"/>
</dbReference>
<reference evidence="2 3" key="1">
    <citation type="submission" date="2018-07" db="EMBL/GenBank/DDBJ databases">
        <title>Genomic Encyclopedia of Type Strains, Phase III (KMG-III): the genomes of soil and plant-associated and newly described type strains.</title>
        <authorList>
            <person name="Whitman W."/>
        </authorList>
    </citation>
    <scope>NUCLEOTIDE SEQUENCE [LARGE SCALE GENOMIC DNA]</scope>
    <source>
        <strain evidence="2 3">CECT 8488</strain>
    </source>
</reference>
<accession>A0A3D9HS87</accession>
<gene>
    <name evidence="2" type="ORF">DFP90_102304</name>
</gene>
<feature type="transmembrane region" description="Helical" evidence="1">
    <location>
        <begin position="247"/>
        <end position="265"/>
    </location>
</feature>
<feature type="transmembrane region" description="Helical" evidence="1">
    <location>
        <begin position="354"/>
        <end position="378"/>
    </location>
</feature>
<organism evidence="2 3">
    <name type="scientific">Aestuariispira insulae</name>
    <dbReference type="NCBI Taxonomy" id="1461337"/>
    <lineage>
        <taxon>Bacteria</taxon>
        <taxon>Pseudomonadati</taxon>
        <taxon>Pseudomonadota</taxon>
        <taxon>Alphaproteobacteria</taxon>
        <taxon>Rhodospirillales</taxon>
        <taxon>Kiloniellaceae</taxon>
        <taxon>Aestuariispira</taxon>
    </lineage>
</organism>
<dbReference type="Proteomes" id="UP000256845">
    <property type="component" value="Unassembled WGS sequence"/>
</dbReference>
<evidence type="ECO:0000256" key="1">
    <source>
        <dbReference type="SAM" id="Phobius"/>
    </source>
</evidence>